<evidence type="ECO:0000256" key="1">
    <source>
        <dbReference type="ARBA" id="ARBA00022737"/>
    </source>
</evidence>
<feature type="repeat" description="ARM" evidence="2">
    <location>
        <begin position="471"/>
        <end position="513"/>
    </location>
</feature>
<keyword evidence="1" id="KW-0677">Repeat</keyword>
<dbReference type="SMART" id="SM00256">
    <property type="entry name" value="FBOX"/>
    <property type="match status" value="1"/>
</dbReference>
<reference evidence="5" key="1">
    <citation type="submission" date="2024-07" db="EMBL/GenBank/DDBJ databases">
        <title>Two chromosome-level genome assemblies of Korean endemic species Abeliophyllum distichum and Forsythia ovata (Oleaceae).</title>
        <authorList>
            <person name="Jang H."/>
        </authorList>
    </citation>
    <scope>NUCLEOTIDE SEQUENCE [LARGE SCALE GENOMIC DNA]</scope>
</reference>
<feature type="repeat" description="ARM" evidence="2">
    <location>
        <begin position="690"/>
        <end position="732"/>
    </location>
</feature>
<sequence length="922" mass="99645">MSMNRRVQRRAATRDEEERVNFPEIENSSRLSLDEKGMVDWTRLPDDTVIQIFSFLNYCDRASLSSTCRPWRFLGKSPYLWQELDLRHHKCDAATATSLASRCDNLQRLSFCSPESADAIINLRARNLREIRGDCCRKISDATLSVLVARHEALECLQIGPDFCSRISSDAVKAIANCCPQLKKLRLSGVHEVDANAINALAQHCQYLTDIGFIDCGKVDETALGNVASVRLLSVAGTTNIKWKLVLRQWSKLPQLTGLDVSRTDIYPNIISRLFSSSHSLKVLCALNCPELEEDTPFISNKNHKGKVLLAFFTDIIKGVASLFVDTRNSEKNVFLDRKKSKIKDGKLDELLNWLEWILSHLLLHFSGRTSRALDNFWLNQGKTLLLSFMQSAQEEVQERAARALATSVVIDLENDSIDTGRAEAVLRDGGTCLLLNLARSLPEVLQSEAVKAISALSVNANVAKAVAVQGGISILADLARSMNRVVVKAAARGLCNLSVGEEHKGAIVKAGGVKVLVGLISKWLSSPGGEGVLKCAAGALANLGADGQCSVEVVSGGGLPALVMLARSCKVIAVQEQATRALANLTAHVDSNTNNTAVGREAGALETIVELTRSHHDGVRHEAAGALRNLSFSGDENREAITAVGGVEALVALAHYCSNAPLSLQKRTAGAMWGLSMLEASSIDIGREGGVAPLIALAQSDTEAVHEPAAGALCNLAFSSGNALRIVEEGGVPALVHICSSSGSKMARFMSAMALAYMFDGRMDESLIGTSTESTFRRVSLSGARRMALNHIEAFVRSFSDPQAFPVDAVLSAPATLRQVTENARIQEASYVICSEAEIGRFVAMLENPSPTLKACAAFALLQFTIPGACYIRHHEILLRRFGATRVLHALAAASDVPHEVKIFACIVLENLEQFVTSLEA</sequence>
<dbReference type="Pfam" id="PF00514">
    <property type="entry name" value="Arm"/>
    <property type="match status" value="3"/>
</dbReference>
<dbReference type="EMBL" id="JBFOLJ010000008">
    <property type="protein sequence ID" value="KAL2513978.1"/>
    <property type="molecule type" value="Genomic_DNA"/>
</dbReference>
<dbReference type="SMART" id="SM00367">
    <property type="entry name" value="LRR_CC"/>
    <property type="match status" value="3"/>
</dbReference>
<dbReference type="Proteomes" id="UP001604277">
    <property type="component" value="Unassembled WGS sequence"/>
</dbReference>
<evidence type="ECO:0000313" key="4">
    <source>
        <dbReference type="EMBL" id="KAL2513978.1"/>
    </source>
</evidence>
<dbReference type="PROSITE" id="PS50181">
    <property type="entry name" value="FBOX"/>
    <property type="match status" value="1"/>
</dbReference>
<dbReference type="InterPro" id="IPR001810">
    <property type="entry name" value="F-box_dom"/>
</dbReference>
<evidence type="ECO:0000256" key="2">
    <source>
        <dbReference type="PROSITE-ProRule" id="PRU00259"/>
    </source>
</evidence>
<dbReference type="SMART" id="SM00185">
    <property type="entry name" value="ARM"/>
    <property type="match status" value="8"/>
</dbReference>
<proteinExistence type="predicted"/>
<feature type="repeat" description="ARM" evidence="2">
    <location>
        <begin position="604"/>
        <end position="646"/>
    </location>
</feature>
<comment type="caution">
    <text evidence="4">The sequence shown here is derived from an EMBL/GenBank/DDBJ whole genome shotgun (WGS) entry which is preliminary data.</text>
</comment>
<dbReference type="SUPFAM" id="SSF48371">
    <property type="entry name" value="ARM repeat"/>
    <property type="match status" value="1"/>
</dbReference>
<dbReference type="InterPro" id="IPR000225">
    <property type="entry name" value="Armadillo"/>
</dbReference>
<dbReference type="PANTHER" id="PTHR46976:SF1">
    <property type="entry name" value="PROTEIN ARABIDILLO 1"/>
    <property type="match status" value="1"/>
</dbReference>
<evidence type="ECO:0000259" key="3">
    <source>
        <dbReference type="PROSITE" id="PS50181"/>
    </source>
</evidence>
<name>A0ABD1TN42_9LAMI</name>
<dbReference type="Gene3D" id="1.25.10.10">
    <property type="entry name" value="Leucine-rich Repeat Variant"/>
    <property type="match status" value="4"/>
</dbReference>
<keyword evidence="5" id="KW-1185">Reference proteome</keyword>
<dbReference type="AlphaFoldDB" id="A0ABD1TN42"/>
<organism evidence="4 5">
    <name type="scientific">Forsythia ovata</name>
    <dbReference type="NCBI Taxonomy" id="205694"/>
    <lineage>
        <taxon>Eukaryota</taxon>
        <taxon>Viridiplantae</taxon>
        <taxon>Streptophyta</taxon>
        <taxon>Embryophyta</taxon>
        <taxon>Tracheophyta</taxon>
        <taxon>Spermatophyta</taxon>
        <taxon>Magnoliopsida</taxon>
        <taxon>eudicotyledons</taxon>
        <taxon>Gunneridae</taxon>
        <taxon>Pentapetalae</taxon>
        <taxon>asterids</taxon>
        <taxon>lamiids</taxon>
        <taxon>Lamiales</taxon>
        <taxon>Oleaceae</taxon>
        <taxon>Forsythieae</taxon>
        <taxon>Forsythia</taxon>
    </lineage>
</organism>
<feature type="repeat" description="ARM" evidence="2">
    <location>
        <begin position="558"/>
        <end position="589"/>
    </location>
</feature>
<feature type="domain" description="F-box" evidence="3">
    <location>
        <begin position="38"/>
        <end position="84"/>
    </location>
</feature>
<dbReference type="PANTHER" id="PTHR46976">
    <property type="entry name" value="PROTEIN ARABIDILLO 1"/>
    <property type="match status" value="1"/>
</dbReference>
<dbReference type="Pfam" id="PF12937">
    <property type="entry name" value="F-box-like"/>
    <property type="match status" value="1"/>
</dbReference>
<accession>A0ABD1TN42</accession>
<dbReference type="InterPro" id="IPR006553">
    <property type="entry name" value="Leu-rich_rpt_Cys-con_subtyp"/>
</dbReference>
<protein>
    <submittedName>
        <fullName evidence="4">Protein ARABIDILLO 1</fullName>
    </submittedName>
</protein>
<dbReference type="SUPFAM" id="SSF52047">
    <property type="entry name" value="RNI-like"/>
    <property type="match status" value="1"/>
</dbReference>
<dbReference type="Gene3D" id="3.80.10.10">
    <property type="entry name" value="Ribonuclease Inhibitor"/>
    <property type="match status" value="1"/>
</dbReference>
<evidence type="ECO:0000313" key="5">
    <source>
        <dbReference type="Proteomes" id="UP001604277"/>
    </source>
</evidence>
<dbReference type="InterPro" id="IPR011989">
    <property type="entry name" value="ARM-like"/>
</dbReference>
<gene>
    <name evidence="4" type="ORF">Fot_27949</name>
</gene>
<dbReference type="InterPro" id="IPR032675">
    <property type="entry name" value="LRR_dom_sf"/>
</dbReference>
<dbReference type="InterPro" id="IPR016024">
    <property type="entry name" value="ARM-type_fold"/>
</dbReference>
<dbReference type="PROSITE" id="PS50176">
    <property type="entry name" value="ARM_REPEAT"/>
    <property type="match status" value="5"/>
</dbReference>
<feature type="repeat" description="ARM" evidence="2">
    <location>
        <begin position="512"/>
        <end position="559"/>
    </location>
</feature>